<evidence type="ECO:0000259" key="2">
    <source>
        <dbReference type="Pfam" id="PF04326"/>
    </source>
</evidence>
<evidence type="ECO:0000313" key="3">
    <source>
        <dbReference type="EMBL" id="NYD46593.1"/>
    </source>
</evidence>
<feature type="region of interest" description="Disordered" evidence="1">
    <location>
        <begin position="464"/>
        <end position="488"/>
    </location>
</feature>
<evidence type="ECO:0000313" key="4">
    <source>
        <dbReference type="Proteomes" id="UP000529783"/>
    </source>
</evidence>
<protein>
    <recommendedName>
        <fullName evidence="2">Schlafen AlbA-2 domain-containing protein</fullName>
    </recommendedName>
</protein>
<proteinExistence type="predicted"/>
<dbReference type="EMBL" id="JACCBA010000001">
    <property type="protein sequence ID" value="NYD46593.1"/>
    <property type="molecule type" value="Genomic_DNA"/>
</dbReference>
<evidence type="ECO:0000256" key="1">
    <source>
        <dbReference type="SAM" id="MobiDB-lite"/>
    </source>
</evidence>
<name>A0A7Y9EF74_9ACTN</name>
<dbReference type="RefSeq" id="WP_179843824.1">
    <property type="nucleotide sequence ID" value="NZ_JACCBA010000001.1"/>
</dbReference>
<organism evidence="3 4">
    <name type="scientific">Actinomadura luteofluorescens</name>
    <dbReference type="NCBI Taxonomy" id="46163"/>
    <lineage>
        <taxon>Bacteria</taxon>
        <taxon>Bacillati</taxon>
        <taxon>Actinomycetota</taxon>
        <taxon>Actinomycetes</taxon>
        <taxon>Streptosporangiales</taxon>
        <taxon>Thermomonosporaceae</taxon>
        <taxon>Actinomadura</taxon>
    </lineage>
</organism>
<accession>A0A7Y9EF74</accession>
<dbReference type="InterPro" id="IPR007421">
    <property type="entry name" value="Schlafen_AlbA_2_dom"/>
</dbReference>
<gene>
    <name evidence="3" type="ORF">BJY14_002576</name>
</gene>
<reference evidence="3 4" key="1">
    <citation type="submission" date="2020-07" db="EMBL/GenBank/DDBJ databases">
        <title>Sequencing the genomes of 1000 actinobacteria strains.</title>
        <authorList>
            <person name="Klenk H.-P."/>
        </authorList>
    </citation>
    <scope>NUCLEOTIDE SEQUENCE [LARGE SCALE GENOMIC DNA]</scope>
    <source>
        <strain evidence="3 4">DSM 40398</strain>
    </source>
</reference>
<comment type="caution">
    <text evidence="3">The sequence shown here is derived from an EMBL/GenBank/DDBJ whole genome shotgun (WGS) entry which is preliminary data.</text>
</comment>
<keyword evidence="4" id="KW-1185">Reference proteome</keyword>
<sequence>MAGVALRAVPFPIEDLSRPFRRPSELRRLVEAVRAADDKDESLWVEWKSTLDLTSQPGLLHLVRQILGFANRDPEVAAQWCEGNAYLLVGVSPGQLQGVAGVDPQRLVQTLQPYLGSEITWTPEYVTVEGREVLVVEIGPPKPGDPIRFLLKDLFITKKTQTADGPKDKRHGYHHGTILIRRPGDTERADQHEREMLQRRLRAAGTRLHTVLVADPPRIEAAPALDELLAGFTERERERLLAARYEPPAAATDGAQPRGFFAAAAARAMVPPDPRSREEYAAEIEAYLEQVRRDVRDAVTGDLKDHRPAHLALTLVNTGEQPFAGVEVTVIVQSPEVRCIDPNWETNSKNLDLPDPPKPCGTPPSSPPLIASFSHLQIPTPYRPHIPVLTNWEAEQRPEGVRISFDPIDLRAHARIVLEPVPLAIAPGTAGPLSVHWTAAGIDAAGQDSGTIALTVEPSTLPILSAAPDDLDAPADEAGHDDLEADPA</sequence>
<feature type="domain" description="Schlafen AlbA-2" evidence="2">
    <location>
        <begin position="41"/>
        <end position="145"/>
    </location>
</feature>
<dbReference type="Pfam" id="PF04326">
    <property type="entry name" value="SLFN_AlbA_2"/>
    <property type="match status" value="1"/>
</dbReference>
<dbReference type="Proteomes" id="UP000529783">
    <property type="component" value="Unassembled WGS sequence"/>
</dbReference>
<dbReference type="AlphaFoldDB" id="A0A7Y9EF74"/>